<name>A0A5D2BKX8_GOSDA</name>
<proteinExistence type="predicted"/>
<dbReference type="GO" id="GO:0003906">
    <property type="term" value="F:DNA-(apurinic or apyrimidinic site) endonuclease activity"/>
    <property type="evidence" value="ECO:0007669"/>
    <property type="project" value="TreeGrafter"/>
</dbReference>
<keyword evidence="2" id="KW-0378">Hydrolase</keyword>
<dbReference type="AlphaFoldDB" id="A0A5D2BKX8"/>
<dbReference type="GO" id="GO:0000703">
    <property type="term" value="F:oxidized pyrimidine nucleobase lesion DNA N-glycosylase activity"/>
    <property type="evidence" value="ECO:0007669"/>
    <property type="project" value="TreeGrafter"/>
</dbReference>
<keyword evidence="4" id="KW-0326">Glycosidase</keyword>
<sequence>MLSLFVFSLYFDHLPTDRLQMGDVVSTIPSRFAFAVYSLNSSLSFLFWTVQYNNIKFQVWDLGKSKSACDELNVGVGIASPIGVGGKALANWEKVLEGIRKMRCLKDAPVDTMGCEKAGSVLPPKERRFVVLVSSLLSRQTKDHVTHVTQRGQMLLRICKKP</sequence>
<dbReference type="PANTHER" id="PTHR43286">
    <property type="entry name" value="ENDONUCLEASE III-LIKE PROTEIN 1"/>
    <property type="match status" value="1"/>
</dbReference>
<dbReference type="EMBL" id="CM017708">
    <property type="protein sequence ID" value="TYG57709.1"/>
    <property type="molecule type" value="Genomic_DNA"/>
</dbReference>
<dbReference type="GO" id="GO:0006285">
    <property type="term" value="P:base-excision repair, AP site formation"/>
    <property type="evidence" value="ECO:0007669"/>
    <property type="project" value="TreeGrafter"/>
</dbReference>
<dbReference type="GO" id="GO:0006289">
    <property type="term" value="P:nucleotide-excision repair"/>
    <property type="evidence" value="ECO:0007669"/>
    <property type="project" value="TreeGrafter"/>
</dbReference>
<keyword evidence="1" id="KW-0227">DNA damage</keyword>
<dbReference type="GO" id="GO:0005634">
    <property type="term" value="C:nucleus"/>
    <property type="evidence" value="ECO:0007669"/>
    <property type="project" value="TreeGrafter"/>
</dbReference>
<reference evidence="5 6" key="1">
    <citation type="submission" date="2019-06" db="EMBL/GenBank/DDBJ databases">
        <title>WGS assembly of Gossypium darwinii.</title>
        <authorList>
            <person name="Chen Z.J."/>
            <person name="Sreedasyam A."/>
            <person name="Ando A."/>
            <person name="Song Q."/>
            <person name="De L."/>
            <person name="Hulse-Kemp A."/>
            <person name="Ding M."/>
            <person name="Ye W."/>
            <person name="Kirkbride R."/>
            <person name="Jenkins J."/>
            <person name="Plott C."/>
            <person name="Lovell J."/>
            <person name="Lin Y.-M."/>
            <person name="Vaughn R."/>
            <person name="Liu B."/>
            <person name="Li W."/>
            <person name="Simpson S."/>
            <person name="Scheffler B."/>
            <person name="Saski C."/>
            <person name="Grover C."/>
            <person name="Hu G."/>
            <person name="Conover J."/>
            <person name="Carlson J."/>
            <person name="Shu S."/>
            <person name="Boston L."/>
            <person name="Williams M."/>
            <person name="Peterson D."/>
            <person name="Mcgee K."/>
            <person name="Jones D."/>
            <person name="Wendel J."/>
            <person name="Stelly D."/>
            <person name="Grimwood J."/>
            <person name="Schmutz J."/>
        </authorList>
    </citation>
    <scope>NUCLEOTIDE SEQUENCE [LARGE SCALE GENOMIC DNA]</scope>
    <source>
        <strain evidence="5">1808015.09</strain>
    </source>
</reference>
<evidence type="ECO:0000256" key="2">
    <source>
        <dbReference type="ARBA" id="ARBA00022801"/>
    </source>
</evidence>
<evidence type="ECO:0000256" key="1">
    <source>
        <dbReference type="ARBA" id="ARBA00022763"/>
    </source>
</evidence>
<evidence type="ECO:0000313" key="5">
    <source>
        <dbReference type="EMBL" id="TYG57709.1"/>
    </source>
</evidence>
<keyword evidence="3" id="KW-0234">DNA repair</keyword>
<accession>A0A5D2BKX8</accession>
<dbReference type="Proteomes" id="UP000323506">
    <property type="component" value="Chromosome D08"/>
</dbReference>
<gene>
    <name evidence="5" type="ORF">ES288_D08G164700v1</name>
</gene>
<evidence type="ECO:0000256" key="3">
    <source>
        <dbReference type="ARBA" id="ARBA00023204"/>
    </source>
</evidence>
<dbReference type="PANTHER" id="PTHR43286:SF1">
    <property type="entry name" value="ENDONUCLEASE III-LIKE PROTEIN 1"/>
    <property type="match status" value="1"/>
</dbReference>
<evidence type="ECO:0000313" key="6">
    <source>
        <dbReference type="Proteomes" id="UP000323506"/>
    </source>
</evidence>
<dbReference type="GO" id="GO:0042644">
    <property type="term" value="C:chloroplast nucleoid"/>
    <property type="evidence" value="ECO:0007669"/>
    <property type="project" value="TreeGrafter"/>
</dbReference>
<keyword evidence="6" id="KW-1185">Reference proteome</keyword>
<protein>
    <submittedName>
        <fullName evidence="5">Uncharacterized protein</fullName>
    </submittedName>
</protein>
<evidence type="ECO:0000256" key="4">
    <source>
        <dbReference type="ARBA" id="ARBA00023295"/>
    </source>
</evidence>
<organism evidence="5 6">
    <name type="scientific">Gossypium darwinii</name>
    <name type="common">Darwin's cotton</name>
    <name type="synonym">Gossypium barbadense var. darwinii</name>
    <dbReference type="NCBI Taxonomy" id="34276"/>
    <lineage>
        <taxon>Eukaryota</taxon>
        <taxon>Viridiplantae</taxon>
        <taxon>Streptophyta</taxon>
        <taxon>Embryophyta</taxon>
        <taxon>Tracheophyta</taxon>
        <taxon>Spermatophyta</taxon>
        <taxon>Magnoliopsida</taxon>
        <taxon>eudicotyledons</taxon>
        <taxon>Gunneridae</taxon>
        <taxon>Pentapetalae</taxon>
        <taxon>rosids</taxon>
        <taxon>malvids</taxon>
        <taxon>Malvales</taxon>
        <taxon>Malvaceae</taxon>
        <taxon>Malvoideae</taxon>
        <taxon>Gossypium</taxon>
    </lineage>
</organism>